<dbReference type="PROSITE" id="PS50222">
    <property type="entry name" value="EF_HAND_2"/>
    <property type="match status" value="2"/>
</dbReference>
<dbReference type="Proteomes" id="UP000309340">
    <property type="component" value="Unassembled WGS sequence"/>
</dbReference>
<evidence type="ECO:0000256" key="6">
    <source>
        <dbReference type="SAM" id="MobiDB-lite"/>
    </source>
</evidence>
<gene>
    <name evidence="9" type="ORF">B0A55_02631</name>
</gene>
<dbReference type="InterPro" id="IPR002048">
    <property type="entry name" value="EF_hand_dom"/>
</dbReference>
<organism evidence="9 10">
    <name type="scientific">Friedmanniomyces simplex</name>
    <dbReference type="NCBI Taxonomy" id="329884"/>
    <lineage>
        <taxon>Eukaryota</taxon>
        <taxon>Fungi</taxon>
        <taxon>Dikarya</taxon>
        <taxon>Ascomycota</taxon>
        <taxon>Pezizomycotina</taxon>
        <taxon>Dothideomycetes</taxon>
        <taxon>Dothideomycetidae</taxon>
        <taxon>Mycosphaerellales</taxon>
        <taxon>Teratosphaeriaceae</taxon>
        <taxon>Friedmanniomyces</taxon>
    </lineage>
</organism>
<dbReference type="SMART" id="SM00054">
    <property type="entry name" value="EFh"/>
    <property type="match status" value="2"/>
</dbReference>
<dbReference type="PANTHER" id="PTHR15090">
    <property type="entry name" value="SEQUESTOSOME 1-RELATED"/>
    <property type="match status" value="1"/>
</dbReference>
<keyword evidence="10" id="KW-1185">Reference proteome</keyword>
<protein>
    <submittedName>
        <fullName evidence="9">Uncharacterized protein</fullName>
    </submittedName>
</protein>
<dbReference type="PROSITE" id="PS50135">
    <property type="entry name" value="ZF_ZZ_2"/>
    <property type="match status" value="1"/>
</dbReference>
<dbReference type="SUPFAM" id="SSF47473">
    <property type="entry name" value="EF-hand"/>
    <property type="match status" value="1"/>
</dbReference>
<feature type="region of interest" description="Disordered" evidence="6">
    <location>
        <begin position="32"/>
        <end position="57"/>
    </location>
</feature>
<feature type="region of interest" description="Disordered" evidence="6">
    <location>
        <begin position="574"/>
        <end position="597"/>
    </location>
</feature>
<keyword evidence="2 5" id="KW-0863">Zinc-finger</keyword>
<dbReference type="AlphaFoldDB" id="A0A4V5NI11"/>
<name>A0A4V5NI11_9PEZI</name>
<dbReference type="InterPro" id="IPR043145">
    <property type="entry name" value="Znf_ZZ_sf"/>
</dbReference>
<keyword evidence="3" id="KW-0862">Zinc</keyword>
<evidence type="ECO:0000256" key="2">
    <source>
        <dbReference type="ARBA" id="ARBA00022771"/>
    </source>
</evidence>
<dbReference type="PROSITE" id="PS01357">
    <property type="entry name" value="ZF_ZZ_1"/>
    <property type="match status" value="1"/>
</dbReference>
<dbReference type="Pfam" id="PF00569">
    <property type="entry name" value="ZZ"/>
    <property type="match status" value="1"/>
</dbReference>
<proteinExistence type="predicted"/>
<evidence type="ECO:0000256" key="5">
    <source>
        <dbReference type="PROSITE-ProRule" id="PRU00228"/>
    </source>
</evidence>
<dbReference type="PROSITE" id="PS00018">
    <property type="entry name" value="EF_HAND_1"/>
    <property type="match status" value="2"/>
</dbReference>
<dbReference type="InterPro" id="IPR052260">
    <property type="entry name" value="Autophagy_Rcpt_SigReg"/>
</dbReference>
<dbReference type="GO" id="GO:0005509">
    <property type="term" value="F:calcium ion binding"/>
    <property type="evidence" value="ECO:0007669"/>
    <property type="project" value="InterPro"/>
</dbReference>
<evidence type="ECO:0000313" key="9">
    <source>
        <dbReference type="EMBL" id="TKA81199.1"/>
    </source>
</evidence>
<feature type="region of interest" description="Disordered" evidence="6">
    <location>
        <begin position="609"/>
        <end position="664"/>
    </location>
</feature>
<dbReference type="InterPro" id="IPR011992">
    <property type="entry name" value="EF-hand-dom_pair"/>
</dbReference>
<feature type="domain" description="ZZ-type" evidence="7">
    <location>
        <begin position="81"/>
        <end position="133"/>
    </location>
</feature>
<dbReference type="CDD" id="cd02340">
    <property type="entry name" value="ZZ_NBR1_like"/>
    <property type="match status" value="1"/>
</dbReference>
<evidence type="ECO:0000313" key="10">
    <source>
        <dbReference type="Proteomes" id="UP000309340"/>
    </source>
</evidence>
<feature type="compositionally biased region" description="Basic and acidic residues" evidence="6">
    <location>
        <begin position="574"/>
        <end position="588"/>
    </location>
</feature>
<dbReference type="EMBL" id="NAJQ01000056">
    <property type="protein sequence ID" value="TKA81199.1"/>
    <property type="molecule type" value="Genomic_DNA"/>
</dbReference>
<evidence type="ECO:0000256" key="1">
    <source>
        <dbReference type="ARBA" id="ARBA00022723"/>
    </source>
</evidence>
<feature type="domain" description="EF-hand" evidence="8">
    <location>
        <begin position="221"/>
        <end position="256"/>
    </location>
</feature>
<dbReference type="GO" id="GO:0008270">
    <property type="term" value="F:zinc ion binding"/>
    <property type="evidence" value="ECO:0007669"/>
    <property type="project" value="UniProtKB-KW"/>
</dbReference>
<dbReference type="Gene3D" id="1.10.238.10">
    <property type="entry name" value="EF-hand"/>
    <property type="match status" value="1"/>
</dbReference>
<evidence type="ECO:0000256" key="4">
    <source>
        <dbReference type="ARBA" id="ARBA00022837"/>
    </source>
</evidence>
<dbReference type="CDD" id="cd00051">
    <property type="entry name" value="EFh"/>
    <property type="match status" value="1"/>
</dbReference>
<keyword evidence="1" id="KW-0479">Metal-binding</keyword>
<accession>A0A4V5NI11</accession>
<feature type="compositionally biased region" description="Acidic residues" evidence="6">
    <location>
        <begin position="38"/>
        <end position="47"/>
    </location>
</feature>
<comment type="caution">
    <text evidence="9">The sequence shown here is derived from an EMBL/GenBank/DDBJ whole genome shotgun (WGS) entry which is preliminary data.</text>
</comment>
<reference evidence="9 10" key="1">
    <citation type="submission" date="2017-03" db="EMBL/GenBank/DDBJ databases">
        <title>Genomes of endolithic fungi from Antarctica.</title>
        <authorList>
            <person name="Coleine C."/>
            <person name="Masonjones S."/>
            <person name="Stajich J.E."/>
        </authorList>
    </citation>
    <scope>NUCLEOTIDE SEQUENCE [LARGE SCALE GENOMIC DNA]</scope>
    <source>
        <strain evidence="9 10">CCFEE 5184</strain>
    </source>
</reference>
<evidence type="ECO:0000259" key="7">
    <source>
        <dbReference type="PROSITE" id="PS50135"/>
    </source>
</evidence>
<feature type="domain" description="EF-hand" evidence="8">
    <location>
        <begin position="257"/>
        <end position="292"/>
    </location>
</feature>
<dbReference type="Gene3D" id="3.30.60.90">
    <property type="match status" value="1"/>
</dbReference>
<dbReference type="SUPFAM" id="SSF57850">
    <property type="entry name" value="RING/U-box"/>
    <property type="match status" value="1"/>
</dbReference>
<dbReference type="STRING" id="329884.A0A4V5NI11"/>
<evidence type="ECO:0000256" key="3">
    <source>
        <dbReference type="ARBA" id="ARBA00022833"/>
    </source>
</evidence>
<dbReference type="InterPro" id="IPR018247">
    <property type="entry name" value="EF_Hand_1_Ca_BS"/>
</dbReference>
<dbReference type="SMART" id="SM00291">
    <property type="entry name" value="ZnF_ZZ"/>
    <property type="match status" value="1"/>
</dbReference>
<feature type="region of interest" description="Disordered" evidence="6">
    <location>
        <begin position="321"/>
        <end position="349"/>
    </location>
</feature>
<evidence type="ECO:0000259" key="8">
    <source>
        <dbReference type="PROSITE" id="PS50222"/>
    </source>
</evidence>
<keyword evidence="4" id="KW-0106">Calcium</keyword>
<sequence>MLVSNLPDIDALIIEEAIRSFLNDRFSRVAEDQSSDTTTEEIAETEEMNSANGAPVEPSQGIKGLLYFIAEEDSKRKAYEHRGISCEECGESPIRGVRYHCLNCPDFDLCATCEIVTAHQKTHVMAKIKIPLPVLSQPCEQHPVWYPGDPRNLHFPLDAGAKKRLASLYEFEEPTIDAFYDQFTCIANVPWSDDPMKTNAAIDRRAFNKALMPERWHERHRPNAIYDRMFAFYDTNGDGLIGFEEFLSGIAYLRGPKRLASLRRALEGLDIDGDGFVDRSDFLRLFRAKYLLQQQLISDMVDSSEQEQTVVAMETLRSSQPISSAFNQEEIPQGESRPQRGKQRSPYGDMLPLRGAQTILEDHEPWLRDERPGLGHGAGSIPDGRERLRRHLSRFDELLYESPEAMLSSPAQHAPSQDGAAEPIAPPDEQYNYIVAQPEASGSGTAREALLQAVEGGLNHMLDRMFEAKERMHQETISSREERNKWRAEIDEMVREQRAFEEDLRSAANVDPLLAVALESHNAVNIQRKVGQAPAPTFRAQLVPTDAHSLAEREAMIAEQPLEELLQAAGYKAVDKAGEERPESKHTLAGELGEPFQPEEQAGLALLTSDSSRESADPTMPQNKPSTLPAARSEGSATDFPAREEFDGACSPSSSSPKNPPSKRRLEQLAAMDEIDQEIEDRGGPSRLTLDEIEGIVNTDTTKQMRGLVVSWLEWASF</sequence>
<dbReference type="Pfam" id="PF13202">
    <property type="entry name" value="EF-hand_5"/>
    <property type="match status" value="1"/>
</dbReference>
<dbReference type="OrthoDB" id="2122982at2759"/>
<dbReference type="InterPro" id="IPR000433">
    <property type="entry name" value="Znf_ZZ"/>
</dbReference>
<dbReference type="PRINTS" id="PR00450">
    <property type="entry name" value="RECOVERIN"/>
</dbReference>